<accession>A0A0P0Z9Q8</accession>
<evidence type="ECO:0000313" key="2">
    <source>
        <dbReference type="EMBL" id="BAT31318.1"/>
    </source>
</evidence>
<keyword evidence="1" id="KW-0472">Membrane</keyword>
<reference evidence="2" key="1">
    <citation type="journal article" date="2015" name="Proc. Natl. Acad. Sci. U.S.A.">
        <title>Bacterial clade with the ribosomal RNA operon on a small plasmid rather than the chromosome.</title>
        <authorList>
            <person name="Anda M."/>
            <person name="Ohtsubo Y."/>
            <person name="Okubo T."/>
            <person name="Sugawara M."/>
            <person name="Nagata Y."/>
            <person name="Tsuda M."/>
            <person name="Minamisawa K."/>
            <person name="Mitsui H."/>
        </authorList>
    </citation>
    <scope>NUCLEOTIDE SEQUENCE</scope>
    <source>
        <strain evidence="2">DSM 15513</strain>
    </source>
</reference>
<evidence type="ECO:0000256" key="1">
    <source>
        <dbReference type="SAM" id="Phobius"/>
    </source>
</evidence>
<dbReference type="EMBL" id="LC066397">
    <property type="protein sequence ID" value="BAT31318.1"/>
    <property type="molecule type" value="Genomic_DNA"/>
</dbReference>
<dbReference type="RefSeq" id="WP_007065864.1">
    <property type="nucleotide sequence ID" value="NZ_BBWO01000005.1"/>
</dbReference>
<organism evidence="2">
    <name type="scientific">Fulvimarina pelagi</name>
    <dbReference type="NCBI Taxonomy" id="217511"/>
    <lineage>
        <taxon>Bacteria</taxon>
        <taxon>Pseudomonadati</taxon>
        <taxon>Pseudomonadota</taxon>
        <taxon>Alphaproteobacteria</taxon>
        <taxon>Hyphomicrobiales</taxon>
        <taxon>Aurantimonadaceae</taxon>
        <taxon>Fulvimarina</taxon>
    </lineage>
</organism>
<name>A0A0P0Z9Q8_9HYPH</name>
<sequence>MPVGEIMGYVAAGVTGLIVVMRLIDTYFSERRRGRQTGDEQLNMARIAVFQPTAELYRHATLEQLMGEIHARIGEIHHVVMAEDEERKAIERAKLAADLEELETLRRKERERG</sequence>
<dbReference type="AlphaFoldDB" id="A0A0P0Z9Q8"/>
<proteinExistence type="predicted"/>
<feature type="transmembrane region" description="Helical" evidence="1">
    <location>
        <begin position="6"/>
        <end position="24"/>
    </location>
</feature>
<keyword evidence="1" id="KW-1133">Transmembrane helix</keyword>
<keyword evidence="1" id="KW-0812">Transmembrane</keyword>
<protein>
    <submittedName>
        <fullName evidence="2">Uncharacterized protein</fullName>
    </submittedName>
</protein>